<sequence>MLPSWSFLLILTGILAKCFSANQAPILARLSLGFVDGICSQYSTFMSTKNLQLPRKTADKESKVLNGEVKWRKC</sequence>
<protein>
    <recommendedName>
        <fullName evidence="4">Secreted protein</fullName>
    </recommendedName>
</protein>
<keyword evidence="1" id="KW-0732">Signal</keyword>
<feature type="signal peptide" evidence="1">
    <location>
        <begin position="1"/>
        <end position="16"/>
    </location>
</feature>
<dbReference type="Proteomes" id="UP000708208">
    <property type="component" value="Unassembled WGS sequence"/>
</dbReference>
<evidence type="ECO:0000256" key="1">
    <source>
        <dbReference type="SAM" id="SignalP"/>
    </source>
</evidence>
<evidence type="ECO:0000313" key="2">
    <source>
        <dbReference type="EMBL" id="CAG7733511.1"/>
    </source>
</evidence>
<dbReference type="AlphaFoldDB" id="A0A8J2KX81"/>
<comment type="caution">
    <text evidence="2">The sequence shown here is derived from an EMBL/GenBank/DDBJ whole genome shotgun (WGS) entry which is preliminary data.</text>
</comment>
<evidence type="ECO:0008006" key="4">
    <source>
        <dbReference type="Google" id="ProtNLM"/>
    </source>
</evidence>
<accession>A0A8J2KX81</accession>
<feature type="chain" id="PRO_5035217150" description="Secreted protein" evidence="1">
    <location>
        <begin position="17"/>
        <end position="74"/>
    </location>
</feature>
<dbReference type="EMBL" id="CAJVCH010250068">
    <property type="protein sequence ID" value="CAG7733511.1"/>
    <property type="molecule type" value="Genomic_DNA"/>
</dbReference>
<feature type="non-terminal residue" evidence="2">
    <location>
        <position position="1"/>
    </location>
</feature>
<organism evidence="2 3">
    <name type="scientific">Allacma fusca</name>
    <dbReference type="NCBI Taxonomy" id="39272"/>
    <lineage>
        <taxon>Eukaryota</taxon>
        <taxon>Metazoa</taxon>
        <taxon>Ecdysozoa</taxon>
        <taxon>Arthropoda</taxon>
        <taxon>Hexapoda</taxon>
        <taxon>Collembola</taxon>
        <taxon>Symphypleona</taxon>
        <taxon>Sminthuridae</taxon>
        <taxon>Allacma</taxon>
    </lineage>
</organism>
<reference evidence="2" key="1">
    <citation type="submission" date="2021-06" db="EMBL/GenBank/DDBJ databases">
        <authorList>
            <person name="Hodson N. C."/>
            <person name="Mongue J. A."/>
            <person name="Jaron S. K."/>
        </authorList>
    </citation>
    <scope>NUCLEOTIDE SEQUENCE</scope>
</reference>
<proteinExistence type="predicted"/>
<gene>
    <name evidence="2" type="ORF">AFUS01_LOCUS21951</name>
</gene>
<evidence type="ECO:0000313" key="3">
    <source>
        <dbReference type="Proteomes" id="UP000708208"/>
    </source>
</evidence>
<name>A0A8J2KX81_9HEXA</name>
<keyword evidence="3" id="KW-1185">Reference proteome</keyword>